<keyword evidence="18" id="KW-1185">Reference proteome</keyword>
<keyword evidence="9 13" id="KW-0378">Hydrolase</keyword>
<dbReference type="NCBIfam" id="NF001591">
    <property type="entry name" value="PRK00393.1"/>
    <property type="match status" value="1"/>
</dbReference>
<dbReference type="HAMAP" id="MF_00180">
    <property type="entry name" value="RibB"/>
    <property type="match status" value="1"/>
</dbReference>
<comment type="pathway">
    <text evidence="4 14">Cofactor biosynthesis; riboflavin biosynthesis; 2-hydroxy-3-oxobutyl phosphate from D-ribulose 5-phosphate: step 1/1.</text>
</comment>
<feature type="active site" description="Proton acceptor" evidence="13">
    <location>
        <position position="385"/>
    </location>
</feature>
<dbReference type="PANTHER" id="PTHR21327:SF18">
    <property type="entry name" value="3,4-DIHYDROXY-2-BUTANONE 4-PHOSPHATE SYNTHASE"/>
    <property type="match status" value="1"/>
</dbReference>
<evidence type="ECO:0000259" key="16">
    <source>
        <dbReference type="Pfam" id="PF00925"/>
    </source>
</evidence>
<accession>A0ABQ2M7I5</accession>
<feature type="binding site" evidence="13">
    <location>
        <begin position="308"/>
        <end position="312"/>
    </location>
    <ligand>
        <name>GTP</name>
        <dbReference type="ChEBI" id="CHEBI:37565"/>
    </ligand>
</feature>
<comment type="caution">
    <text evidence="17">The sequence shown here is derived from an EMBL/GenBank/DDBJ whole genome shotgun (WGS) entry which is preliminary data.</text>
</comment>
<evidence type="ECO:0000256" key="14">
    <source>
        <dbReference type="HAMAP-Rule" id="MF_00180"/>
    </source>
</evidence>
<evidence type="ECO:0000256" key="12">
    <source>
        <dbReference type="ARBA" id="ARBA00049295"/>
    </source>
</evidence>
<dbReference type="InterPro" id="IPR017945">
    <property type="entry name" value="DHBP_synth_RibB-like_a/b_dom"/>
</dbReference>
<keyword evidence="14" id="KW-0464">Manganese</keyword>
<evidence type="ECO:0000256" key="4">
    <source>
        <dbReference type="ARBA" id="ARBA00004904"/>
    </source>
</evidence>
<feature type="region of interest" description="Disordered" evidence="15">
    <location>
        <begin position="243"/>
        <end position="263"/>
    </location>
</feature>
<feature type="binding site" evidence="13">
    <location>
        <position position="408"/>
    </location>
    <ligand>
        <name>GTP</name>
        <dbReference type="ChEBI" id="CHEBI:37565"/>
    </ligand>
</feature>
<evidence type="ECO:0000256" key="13">
    <source>
        <dbReference type="HAMAP-Rule" id="MF_00179"/>
    </source>
</evidence>
<keyword evidence="11 13" id="KW-0342">GTP-binding</keyword>
<feature type="domain" description="GTP cyclohydrolase II" evidence="16">
    <location>
        <begin position="263"/>
        <end position="429"/>
    </location>
</feature>
<evidence type="ECO:0000256" key="1">
    <source>
        <dbReference type="ARBA" id="ARBA00000141"/>
    </source>
</evidence>
<feature type="binding site" evidence="13">
    <location>
        <position position="329"/>
    </location>
    <ligand>
        <name>GTP</name>
        <dbReference type="ChEBI" id="CHEBI:37565"/>
    </ligand>
</feature>
<dbReference type="PIRSF" id="PIRSF001259">
    <property type="entry name" value="RibA"/>
    <property type="match status" value="1"/>
</dbReference>
<feature type="compositionally biased region" description="Low complexity" evidence="15">
    <location>
        <begin position="1"/>
        <end position="27"/>
    </location>
</feature>
<feature type="binding site" evidence="13">
    <location>
        <position position="413"/>
    </location>
    <ligand>
        <name>GTP</name>
        <dbReference type="ChEBI" id="CHEBI:37565"/>
    </ligand>
</feature>
<comment type="similarity">
    <text evidence="14">Belongs to the DHBP synthase family.</text>
</comment>
<comment type="similarity">
    <text evidence="13">Belongs to the GTP cyclohydrolase II family.</text>
</comment>
<dbReference type="Proteomes" id="UP000642509">
    <property type="component" value="Unassembled WGS sequence"/>
</dbReference>
<evidence type="ECO:0000256" key="9">
    <source>
        <dbReference type="ARBA" id="ARBA00022801"/>
    </source>
</evidence>
<feature type="binding site" evidence="13">
    <location>
        <position position="324"/>
    </location>
    <ligand>
        <name>Zn(2+)</name>
        <dbReference type="ChEBI" id="CHEBI:29105"/>
        <note>catalytic</note>
    </ligand>
</feature>
<keyword evidence="8 13" id="KW-0547">Nucleotide-binding</keyword>
<evidence type="ECO:0000256" key="6">
    <source>
        <dbReference type="ARBA" id="ARBA00022619"/>
    </source>
</evidence>
<dbReference type="EC" id="4.1.99.12" evidence="14"/>
<name>A0ABQ2M7I5_9MICC</name>
<dbReference type="HAMAP" id="MF_00179">
    <property type="entry name" value="RibA"/>
    <property type="match status" value="1"/>
</dbReference>
<keyword evidence="14" id="KW-0456">Lyase</keyword>
<evidence type="ECO:0000256" key="5">
    <source>
        <dbReference type="ARBA" id="ARBA00005520"/>
    </source>
</evidence>
<comment type="function">
    <text evidence="2 14">Catalyzes the conversion of D-ribulose 5-phosphate to formate and 3,4-dihydroxy-2-butanone 4-phosphate.</text>
</comment>
<dbReference type="NCBIfam" id="TIGR00505">
    <property type="entry name" value="ribA"/>
    <property type="match status" value="1"/>
</dbReference>
<comment type="cofactor">
    <cofactor evidence="13">
        <name>Zn(2+)</name>
        <dbReference type="ChEBI" id="CHEBI:29105"/>
    </cofactor>
    <text evidence="13">Binds 1 zinc ion per subunit.</text>
</comment>
<feature type="binding site" evidence="14">
    <location>
        <position position="178"/>
    </location>
    <ligand>
        <name>Mg(2+)</name>
        <dbReference type="ChEBI" id="CHEBI:18420"/>
        <label>2</label>
    </ligand>
</feature>
<dbReference type="SUPFAM" id="SSF142695">
    <property type="entry name" value="RibA-like"/>
    <property type="match status" value="1"/>
</dbReference>
<dbReference type="EC" id="3.5.4.25" evidence="13"/>
<keyword evidence="7 14" id="KW-0479">Metal-binding</keyword>
<evidence type="ECO:0000256" key="10">
    <source>
        <dbReference type="ARBA" id="ARBA00022833"/>
    </source>
</evidence>
<feature type="active site" description="Nucleophile" evidence="13">
    <location>
        <position position="387"/>
    </location>
</feature>
<keyword evidence="10 13" id="KW-0862">Zinc</keyword>
<feature type="binding site" evidence="13">
    <location>
        <position position="373"/>
    </location>
    <ligand>
        <name>GTP</name>
        <dbReference type="ChEBI" id="CHEBI:37565"/>
    </ligand>
</feature>
<dbReference type="Pfam" id="PF00925">
    <property type="entry name" value="GTP_cyclohydro2"/>
    <property type="match status" value="1"/>
</dbReference>
<evidence type="ECO:0000256" key="2">
    <source>
        <dbReference type="ARBA" id="ARBA00002284"/>
    </source>
</evidence>
<dbReference type="InterPro" id="IPR000926">
    <property type="entry name" value="RibA"/>
</dbReference>
<dbReference type="Gene3D" id="3.40.50.10990">
    <property type="entry name" value="GTP cyclohydrolase II"/>
    <property type="match status" value="1"/>
</dbReference>
<feature type="binding site" evidence="14">
    <location>
        <position position="63"/>
    </location>
    <ligand>
        <name>Mg(2+)</name>
        <dbReference type="ChEBI" id="CHEBI:18420"/>
        <label>2</label>
    </ligand>
</feature>
<dbReference type="InterPro" id="IPR000422">
    <property type="entry name" value="DHBP_synthase_RibB"/>
</dbReference>
<comment type="subunit">
    <text evidence="14">Homodimer.</text>
</comment>
<dbReference type="NCBIfam" id="TIGR00506">
    <property type="entry name" value="ribB"/>
    <property type="match status" value="1"/>
</dbReference>
<gene>
    <name evidence="13" type="primary">ribA</name>
    <name evidence="14" type="synonym">ribB</name>
    <name evidence="17" type="ORF">GCM10010977_26070</name>
</gene>
<organism evidence="17 18">
    <name type="scientific">Citricoccus zhacaiensis</name>
    <dbReference type="NCBI Taxonomy" id="489142"/>
    <lineage>
        <taxon>Bacteria</taxon>
        <taxon>Bacillati</taxon>
        <taxon>Actinomycetota</taxon>
        <taxon>Actinomycetes</taxon>
        <taxon>Micrococcales</taxon>
        <taxon>Micrococcaceae</taxon>
        <taxon>Citricoccus</taxon>
    </lineage>
</organism>
<dbReference type="Pfam" id="PF00926">
    <property type="entry name" value="DHBP_synthase"/>
    <property type="match status" value="1"/>
</dbReference>
<evidence type="ECO:0000313" key="17">
    <source>
        <dbReference type="EMBL" id="GGO47851.1"/>
    </source>
</evidence>
<feature type="binding site" evidence="13">
    <location>
        <begin position="351"/>
        <end position="353"/>
    </location>
    <ligand>
        <name>GTP</name>
        <dbReference type="ChEBI" id="CHEBI:37565"/>
    </ligand>
</feature>
<dbReference type="SUPFAM" id="SSF55821">
    <property type="entry name" value="YrdC/RibB"/>
    <property type="match status" value="1"/>
</dbReference>
<feature type="binding site" evidence="13">
    <location>
        <position position="313"/>
    </location>
    <ligand>
        <name>Zn(2+)</name>
        <dbReference type="ChEBI" id="CHEBI:29105"/>
        <note>catalytic</note>
    </ligand>
</feature>
<feature type="binding site" evidence="13">
    <location>
        <position position="326"/>
    </location>
    <ligand>
        <name>Zn(2+)</name>
        <dbReference type="ChEBI" id="CHEBI:29105"/>
        <note>catalytic</note>
    </ligand>
</feature>
<feature type="binding site" evidence="14">
    <location>
        <position position="67"/>
    </location>
    <ligand>
        <name>D-ribulose 5-phosphate</name>
        <dbReference type="ChEBI" id="CHEBI:58121"/>
    </ligand>
</feature>
<comment type="similarity">
    <text evidence="5">In the N-terminal section; belongs to the DHBP synthase family.</text>
</comment>
<dbReference type="InterPro" id="IPR032677">
    <property type="entry name" value="GTP_cyclohydro_II"/>
</dbReference>
<feature type="region of interest" description="Disordered" evidence="15">
    <location>
        <begin position="1"/>
        <end position="34"/>
    </location>
</feature>
<comment type="catalytic activity">
    <reaction evidence="1 14">
        <text>D-ribulose 5-phosphate = (2S)-2-hydroxy-3-oxobutyl phosphate + formate + H(+)</text>
        <dbReference type="Rhea" id="RHEA:18457"/>
        <dbReference type="ChEBI" id="CHEBI:15378"/>
        <dbReference type="ChEBI" id="CHEBI:15740"/>
        <dbReference type="ChEBI" id="CHEBI:58121"/>
        <dbReference type="ChEBI" id="CHEBI:58830"/>
        <dbReference type="EC" id="4.1.99.12"/>
    </reaction>
</comment>
<keyword evidence="6 14" id="KW-0686">Riboflavin biosynthesis</keyword>
<feature type="binding site" evidence="14">
    <location>
        <begin position="62"/>
        <end position="63"/>
    </location>
    <ligand>
        <name>D-ribulose 5-phosphate</name>
        <dbReference type="ChEBI" id="CHEBI:58121"/>
    </ligand>
</feature>
<dbReference type="CDD" id="cd00641">
    <property type="entry name" value="GTP_cyclohydro2"/>
    <property type="match status" value="1"/>
</dbReference>
<comment type="pathway">
    <text evidence="3 13">Cofactor biosynthesis; riboflavin biosynthesis; 5-amino-6-(D-ribitylamino)uracil from GTP: step 1/4.</text>
</comment>
<protein>
    <recommendedName>
        <fullName evidence="13 14">Multifunctional fusion protein</fullName>
    </recommendedName>
    <domain>
        <recommendedName>
            <fullName evidence="13">GTP cyclohydrolase-2</fullName>
            <ecNumber evidence="13">3.5.4.25</ecNumber>
        </recommendedName>
        <alternativeName>
            <fullName evidence="13">GTP cyclohydrolase II</fullName>
        </alternativeName>
    </domain>
    <domain>
        <recommendedName>
            <fullName evidence="14">3,4-dihydroxy-2-butanone 4-phosphate synthase</fullName>
            <shortName evidence="14">DHBP synthase</shortName>
            <ecNumber evidence="14">4.1.99.12</ecNumber>
        </recommendedName>
    </domain>
</protein>
<comment type="function">
    <text evidence="13">Catalyzes the conversion of GTP to 2,5-diamino-6-ribosylamino-4(3H)-pyrimidinone 5'-phosphate (DARP), formate and pyrophosphate.</text>
</comment>
<evidence type="ECO:0000256" key="8">
    <source>
        <dbReference type="ARBA" id="ARBA00022741"/>
    </source>
</evidence>
<evidence type="ECO:0000256" key="7">
    <source>
        <dbReference type="ARBA" id="ARBA00022723"/>
    </source>
</evidence>
<evidence type="ECO:0000256" key="11">
    <source>
        <dbReference type="ARBA" id="ARBA00023134"/>
    </source>
</evidence>
<reference evidence="18" key="1">
    <citation type="journal article" date="2019" name="Int. J. Syst. Evol. Microbiol.">
        <title>The Global Catalogue of Microorganisms (GCM) 10K type strain sequencing project: providing services to taxonomists for standard genome sequencing and annotation.</title>
        <authorList>
            <consortium name="The Broad Institute Genomics Platform"/>
            <consortium name="The Broad Institute Genome Sequencing Center for Infectious Disease"/>
            <person name="Wu L."/>
            <person name="Ma J."/>
        </authorList>
    </citation>
    <scope>NUCLEOTIDE SEQUENCE [LARGE SCALE GENOMIC DNA]</scope>
    <source>
        <strain evidence="18">CGMCC 1.7064</strain>
    </source>
</reference>
<feature type="region of interest" description="Disordered" evidence="15">
    <location>
        <begin position="455"/>
        <end position="485"/>
    </location>
</feature>
<evidence type="ECO:0000313" key="18">
    <source>
        <dbReference type="Proteomes" id="UP000642509"/>
    </source>
</evidence>
<dbReference type="PANTHER" id="PTHR21327">
    <property type="entry name" value="GTP CYCLOHYDROLASE II-RELATED"/>
    <property type="match status" value="1"/>
</dbReference>
<dbReference type="Gene3D" id="3.90.870.10">
    <property type="entry name" value="DHBP synthase"/>
    <property type="match status" value="1"/>
</dbReference>
<feature type="binding site" evidence="14">
    <location>
        <begin position="175"/>
        <end position="179"/>
    </location>
    <ligand>
        <name>D-ribulose 5-phosphate</name>
        <dbReference type="ChEBI" id="CHEBI:58121"/>
    </ligand>
</feature>
<feature type="site" description="Essential for catalytic activity" evidence="14">
    <location>
        <position position="199"/>
    </location>
</feature>
<feature type="compositionally biased region" description="Low complexity" evidence="15">
    <location>
        <begin position="462"/>
        <end position="485"/>
    </location>
</feature>
<evidence type="ECO:0000256" key="15">
    <source>
        <dbReference type="SAM" id="MobiDB-lite"/>
    </source>
</evidence>
<dbReference type="EMBL" id="BMLQ01000008">
    <property type="protein sequence ID" value="GGO47851.1"/>
    <property type="molecule type" value="Genomic_DNA"/>
</dbReference>
<feature type="site" description="Essential for catalytic activity" evidence="14">
    <location>
        <position position="161"/>
    </location>
</feature>
<comment type="catalytic activity">
    <reaction evidence="12 13">
        <text>GTP + 4 H2O = 2,5-diamino-6-hydroxy-4-(5-phosphoribosylamino)-pyrimidine + formate + 2 phosphate + 3 H(+)</text>
        <dbReference type="Rhea" id="RHEA:23704"/>
        <dbReference type="ChEBI" id="CHEBI:15377"/>
        <dbReference type="ChEBI" id="CHEBI:15378"/>
        <dbReference type="ChEBI" id="CHEBI:15740"/>
        <dbReference type="ChEBI" id="CHEBI:37565"/>
        <dbReference type="ChEBI" id="CHEBI:43474"/>
        <dbReference type="ChEBI" id="CHEBI:58614"/>
        <dbReference type="EC" id="3.5.4.25"/>
    </reaction>
</comment>
<comment type="cofactor">
    <cofactor evidence="14">
        <name>Mg(2+)</name>
        <dbReference type="ChEBI" id="CHEBI:18420"/>
    </cofactor>
    <cofactor evidence="14">
        <name>Mn(2+)</name>
        <dbReference type="ChEBI" id="CHEBI:29035"/>
    </cofactor>
    <text evidence="14">Binds 2 divalent metal cations per subunit. Magnesium or manganese.</text>
</comment>
<sequence>MRPPAQQNQEATNQAATNQTATNQTAPNHPPIQHPIRLDSIETAIAAISTGRAVVVVDDADRENEGDIVFAADAATPEIVALTVRYTSGVLCAPMPADVAERLDLPPMTERNEDPKGTAYTVSCDAIAGTTTGISAADRATTLKVLADPSATADLVSRPGHVFPLVAASGGVAERRGHTEAAVELSRLAGRAPVGAIAELVNDDGSMMRLPVLRRFADRHRLPLVSIEDLVAYLAADGDEHRGVQGAEHGVGPADEPDTSTPTVKLPTRYGTFQVSVHPDQETGAEHVVLQAPEAGTTGLGVRDPLVRLHSECLTGDVFGSERCDCGAQLDHALRQAMAEGGTVIYLRGHEGRGIGLANKILAYALQDSGLDTVAANEHLGLPADARSYRSAAAILRRLGLNRIRLVTNNPDKSQQLEREGIEVAEIVPSPAPVTEHNRNYLTTKRDRMAHRLSGDLVPQQASTMSGSPATSPATTPSTTTGDTA</sequence>
<dbReference type="InterPro" id="IPR036144">
    <property type="entry name" value="RibA-like_sf"/>
</dbReference>
<keyword evidence="14" id="KW-0460">Magnesium</keyword>
<evidence type="ECO:0000256" key="3">
    <source>
        <dbReference type="ARBA" id="ARBA00004853"/>
    </source>
</evidence>
<proteinExistence type="inferred from homology"/>
<feature type="binding site" evidence="14">
    <location>
        <position position="63"/>
    </location>
    <ligand>
        <name>Mg(2+)</name>
        <dbReference type="ChEBI" id="CHEBI:18420"/>
        <label>1</label>
    </ligand>
</feature>